<dbReference type="SMART" id="SM00091">
    <property type="entry name" value="PAS"/>
    <property type="match status" value="1"/>
</dbReference>
<dbReference type="InterPro" id="IPR003594">
    <property type="entry name" value="HATPase_dom"/>
</dbReference>
<dbReference type="SUPFAM" id="SSF55874">
    <property type="entry name" value="ATPase domain of HSP90 chaperone/DNA topoisomerase II/histidine kinase"/>
    <property type="match status" value="1"/>
</dbReference>
<dbReference type="PANTHER" id="PTHR43065:SF10">
    <property type="entry name" value="PEROXIDE STRESS-ACTIVATED HISTIDINE KINASE MAK3"/>
    <property type="match status" value="1"/>
</dbReference>
<keyword evidence="11" id="KW-1185">Reference proteome</keyword>
<dbReference type="PROSITE" id="PS50109">
    <property type="entry name" value="HIS_KIN"/>
    <property type="match status" value="1"/>
</dbReference>
<protein>
    <recommendedName>
        <fullName evidence="2">histidine kinase</fullName>
        <ecNumber evidence="2">2.7.13.3</ecNumber>
    </recommendedName>
</protein>
<organism evidence="10 11">
    <name type="scientific">Parasphingorhabdus halotolerans</name>
    <dbReference type="NCBI Taxonomy" id="2725558"/>
    <lineage>
        <taxon>Bacteria</taxon>
        <taxon>Pseudomonadati</taxon>
        <taxon>Pseudomonadota</taxon>
        <taxon>Alphaproteobacteria</taxon>
        <taxon>Sphingomonadales</taxon>
        <taxon>Sphingomonadaceae</taxon>
        <taxon>Parasphingorhabdus</taxon>
    </lineage>
</organism>
<evidence type="ECO:0000256" key="7">
    <source>
        <dbReference type="ARBA" id="ARBA00022840"/>
    </source>
</evidence>
<dbReference type="Gene3D" id="3.30.450.20">
    <property type="entry name" value="PAS domain"/>
    <property type="match status" value="1"/>
</dbReference>
<dbReference type="Gene3D" id="3.30.565.10">
    <property type="entry name" value="Histidine kinase-like ATPase, C-terminal domain"/>
    <property type="match status" value="1"/>
</dbReference>
<dbReference type="EMBL" id="CP051217">
    <property type="protein sequence ID" value="QJB68221.1"/>
    <property type="molecule type" value="Genomic_DNA"/>
</dbReference>
<name>A0A6H2DKE7_9SPHN</name>
<reference evidence="10 11" key="1">
    <citation type="submission" date="2020-04" db="EMBL/GenBank/DDBJ databases">
        <title>Genome sequence for Sphingorhabdus sp. strain M1.</title>
        <authorList>
            <person name="Park S.-J."/>
        </authorList>
    </citation>
    <scope>NUCLEOTIDE SEQUENCE [LARGE SCALE GENOMIC DNA]</scope>
    <source>
        <strain evidence="10 11">JK6</strain>
    </source>
</reference>
<dbReference type="GO" id="GO:0005524">
    <property type="term" value="F:ATP binding"/>
    <property type="evidence" value="ECO:0007669"/>
    <property type="project" value="UniProtKB-KW"/>
</dbReference>
<feature type="domain" description="Histidine kinase" evidence="9">
    <location>
        <begin position="134"/>
        <end position="355"/>
    </location>
</feature>
<keyword evidence="7" id="KW-0067">ATP-binding</keyword>
<sequence length="358" mass="39458">MSELPSAEQIFASLPDALLLIDEDHHIGQVNPVAENFLQTSSKRLVGRKIGDFISFVDERLTNALEDCDANLAARNVPITIRDTHSAMVNFEIHAITSNEDWRLVSIAPLPVDGAAIGEREDQPHQFSIRAPDILGHEIKNPLAAIKGAAQLLNRGLSEDQKPLADMIQAEVKRITTLLDRMQSLSTNQPAQIEPVNIHSLVDEARKSIETAQNGAIKIREWFDPSLPDVLIDRDAMMQILINLLSNAVEATRGMDDPHIEVMTRYSFGAALQTKGSDQAIKLPVELIVKDNGPGVDPEIESEIFSPFVTTKNEGQGLGLALVRKLIGDMNGRIRHERDALTGHTQFMLFLPVAEKGQ</sequence>
<evidence type="ECO:0000313" key="11">
    <source>
        <dbReference type="Proteomes" id="UP000501600"/>
    </source>
</evidence>
<keyword evidence="4" id="KW-0808">Transferase</keyword>
<dbReference type="SUPFAM" id="SSF47384">
    <property type="entry name" value="Homodimeric domain of signal transducing histidine kinase"/>
    <property type="match status" value="1"/>
</dbReference>
<dbReference type="InterPro" id="IPR005467">
    <property type="entry name" value="His_kinase_dom"/>
</dbReference>
<dbReference type="InterPro" id="IPR004358">
    <property type="entry name" value="Sig_transdc_His_kin-like_C"/>
</dbReference>
<dbReference type="Pfam" id="PF00989">
    <property type="entry name" value="PAS"/>
    <property type="match status" value="1"/>
</dbReference>
<dbReference type="InterPro" id="IPR036097">
    <property type="entry name" value="HisK_dim/P_sf"/>
</dbReference>
<dbReference type="InterPro" id="IPR003661">
    <property type="entry name" value="HisK_dim/P_dom"/>
</dbReference>
<evidence type="ECO:0000256" key="3">
    <source>
        <dbReference type="ARBA" id="ARBA00022553"/>
    </source>
</evidence>
<evidence type="ECO:0000256" key="1">
    <source>
        <dbReference type="ARBA" id="ARBA00000085"/>
    </source>
</evidence>
<dbReference type="PANTHER" id="PTHR43065">
    <property type="entry name" value="SENSOR HISTIDINE KINASE"/>
    <property type="match status" value="1"/>
</dbReference>
<dbReference type="Pfam" id="PF00512">
    <property type="entry name" value="HisKA"/>
    <property type="match status" value="1"/>
</dbReference>
<dbReference type="KEGG" id="phao:HF685_01985"/>
<dbReference type="Proteomes" id="UP000501600">
    <property type="component" value="Chromosome"/>
</dbReference>
<dbReference type="SUPFAM" id="SSF55785">
    <property type="entry name" value="PYP-like sensor domain (PAS domain)"/>
    <property type="match status" value="1"/>
</dbReference>
<dbReference type="AlphaFoldDB" id="A0A6H2DKE7"/>
<dbReference type="GO" id="GO:0006355">
    <property type="term" value="P:regulation of DNA-templated transcription"/>
    <property type="evidence" value="ECO:0007669"/>
    <property type="project" value="InterPro"/>
</dbReference>
<keyword evidence="3" id="KW-0597">Phosphoprotein</keyword>
<gene>
    <name evidence="10" type="ORF">HF685_01985</name>
</gene>
<dbReference type="GO" id="GO:0000155">
    <property type="term" value="F:phosphorelay sensor kinase activity"/>
    <property type="evidence" value="ECO:0007669"/>
    <property type="project" value="InterPro"/>
</dbReference>
<keyword evidence="6" id="KW-0418">Kinase</keyword>
<dbReference type="Pfam" id="PF02518">
    <property type="entry name" value="HATPase_c"/>
    <property type="match status" value="1"/>
</dbReference>
<dbReference type="PRINTS" id="PR00344">
    <property type="entry name" value="BCTRLSENSOR"/>
</dbReference>
<proteinExistence type="predicted"/>
<comment type="catalytic activity">
    <reaction evidence="1">
        <text>ATP + protein L-histidine = ADP + protein N-phospho-L-histidine.</text>
        <dbReference type="EC" id="2.7.13.3"/>
    </reaction>
</comment>
<evidence type="ECO:0000256" key="8">
    <source>
        <dbReference type="ARBA" id="ARBA00023012"/>
    </source>
</evidence>
<dbReference type="InterPro" id="IPR013767">
    <property type="entry name" value="PAS_fold"/>
</dbReference>
<dbReference type="CDD" id="cd00082">
    <property type="entry name" value="HisKA"/>
    <property type="match status" value="1"/>
</dbReference>
<dbReference type="RefSeq" id="WP_168818065.1">
    <property type="nucleotide sequence ID" value="NZ_CP051217.1"/>
</dbReference>
<evidence type="ECO:0000259" key="9">
    <source>
        <dbReference type="PROSITE" id="PS50109"/>
    </source>
</evidence>
<evidence type="ECO:0000256" key="5">
    <source>
        <dbReference type="ARBA" id="ARBA00022741"/>
    </source>
</evidence>
<evidence type="ECO:0000256" key="2">
    <source>
        <dbReference type="ARBA" id="ARBA00012438"/>
    </source>
</evidence>
<dbReference type="InterPro" id="IPR035965">
    <property type="entry name" value="PAS-like_dom_sf"/>
</dbReference>
<dbReference type="CDD" id="cd00130">
    <property type="entry name" value="PAS"/>
    <property type="match status" value="1"/>
</dbReference>
<evidence type="ECO:0000313" key="10">
    <source>
        <dbReference type="EMBL" id="QJB68221.1"/>
    </source>
</evidence>
<evidence type="ECO:0000256" key="6">
    <source>
        <dbReference type="ARBA" id="ARBA00022777"/>
    </source>
</evidence>
<dbReference type="InterPro" id="IPR000014">
    <property type="entry name" value="PAS"/>
</dbReference>
<dbReference type="InterPro" id="IPR036890">
    <property type="entry name" value="HATPase_C_sf"/>
</dbReference>
<accession>A0A6H2DKE7</accession>
<dbReference type="SMART" id="SM00388">
    <property type="entry name" value="HisKA"/>
    <property type="match status" value="1"/>
</dbReference>
<dbReference type="EC" id="2.7.13.3" evidence="2"/>
<keyword evidence="8" id="KW-0902">Two-component regulatory system</keyword>
<keyword evidence="5" id="KW-0547">Nucleotide-binding</keyword>
<evidence type="ECO:0000256" key="4">
    <source>
        <dbReference type="ARBA" id="ARBA00022679"/>
    </source>
</evidence>
<dbReference type="Gene3D" id="1.10.287.130">
    <property type="match status" value="1"/>
</dbReference>
<dbReference type="SMART" id="SM00387">
    <property type="entry name" value="HATPase_c"/>
    <property type="match status" value="1"/>
</dbReference>